<sequence length="318" mass="36754">MRHTQGYSSTNDHRDRSHKLSLQSKHDYLNYLSHHNERKNLSKKHIFSKETSGRSSTATIHSSESTSNHSNRILHRTHSNVDHCNCHIPIHGFQNYQNYQNYQIRCSTKDTEYMHDRKETKRYFSPLLRSDNYLNGDIKRSNTITGTHVNQSLSSSFGSIAEESESYLQVSKDNSYKPKEPTIKNVQIPSKDHYSSDNFCVCNKLKREKDCESPIYLEEEKSFISSHKYNPRLSIGSNTSVISNANFEYTTELIGELTKTLHELNIRLIKSEELASRTIGEKEKLLSSIKGLEIKLEDKRSQNNASKSICCSKKCYIF</sequence>
<dbReference type="EMBL" id="MPUH01000025">
    <property type="protein sequence ID" value="OMJ94531.1"/>
    <property type="molecule type" value="Genomic_DNA"/>
</dbReference>
<accession>A0A1R2CZX7</accession>
<name>A0A1R2CZX7_9CILI</name>
<organism evidence="2 3">
    <name type="scientific">Stentor coeruleus</name>
    <dbReference type="NCBI Taxonomy" id="5963"/>
    <lineage>
        <taxon>Eukaryota</taxon>
        <taxon>Sar</taxon>
        <taxon>Alveolata</taxon>
        <taxon>Ciliophora</taxon>
        <taxon>Postciliodesmatophora</taxon>
        <taxon>Heterotrichea</taxon>
        <taxon>Heterotrichida</taxon>
        <taxon>Stentoridae</taxon>
        <taxon>Stentor</taxon>
    </lineage>
</organism>
<dbReference type="Proteomes" id="UP000187209">
    <property type="component" value="Unassembled WGS sequence"/>
</dbReference>
<evidence type="ECO:0000256" key="1">
    <source>
        <dbReference type="SAM" id="MobiDB-lite"/>
    </source>
</evidence>
<proteinExistence type="predicted"/>
<feature type="compositionally biased region" description="Polar residues" evidence="1">
    <location>
        <begin position="53"/>
        <end position="70"/>
    </location>
</feature>
<dbReference type="AlphaFoldDB" id="A0A1R2CZX7"/>
<protein>
    <submittedName>
        <fullName evidence="2">Uncharacterized protein</fullName>
    </submittedName>
</protein>
<comment type="caution">
    <text evidence="2">The sequence shown here is derived from an EMBL/GenBank/DDBJ whole genome shotgun (WGS) entry which is preliminary data.</text>
</comment>
<evidence type="ECO:0000313" key="2">
    <source>
        <dbReference type="EMBL" id="OMJ94531.1"/>
    </source>
</evidence>
<feature type="region of interest" description="Disordered" evidence="1">
    <location>
        <begin position="40"/>
        <end position="70"/>
    </location>
</feature>
<gene>
    <name evidence="2" type="ORF">SteCoe_2314</name>
</gene>
<evidence type="ECO:0000313" key="3">
    <source>
        <dbReference type="Proteomes" id="UP000187209"/>
    </source>
</evidence>
<keyword evidence="3" id="KW-1185">Reference proteome</keyword>
<reference evidence="2 3" key="1">
    <citation type="submission" date="2016-11" db="EMBL/GenBank/DDBJ databases">
        <title>The macronuclear genome of Stentor coeruleus: a giant cell with tiny introns.</title>
        <authorList>
            <person name="Slabodnick M."/>
            <person name="Ruby J.G."/>
            <person name="Reiff S.B."/>
            <person name="Swart E.C."/>
            <person name="Gosai S."/>
            <person name="Prabakaran S."/>
            <person name="Witkowska E."/>
            <person name="Larue G.E."/>
            <person name="Fisher S."/>
            <person name="Freeman R.M."/>
            <person name="Gunawardena J."/>
            <person name="Chu W."/>
            <person name="Stover N.A."/>
            <person name="Gregory B.D."/>
            <person name="Nowacki M."/>
            <person name="Derisi J."/>
            <person name="Roy S.W."/>
            <person name="Marshall W.F."/>
            <person name="Sood P."/>
        </authorList>
    </citation>
    <scope>NUCLEOTIDE SEQUENCE [LARGE SCALE GENOMIC DNA]</scope>
    <source>
        <strain evidence="2">WM001</strain>
    </source>
</reference>